<keyword evidence="3" id="KW-1185">Reference proteome</keyword>
<dbReference type="EMBL" id="JAGPYM010000003">
    <property type="protein sequence ID" value="KAH6896545.1"/>
    <property type="molecule type" value="Genomic_DNA"/>
</dbReference>
<evidence type="ECO:0000313" key="3">
    <source>
        <dbReference type="Proteomes" id="UP000777438"/>
    </source>
</evidence>
<dbReference type="OrthoDB" id="426718at2759"/>
<accession>A0A9P9AUB6</accession>
<dbReference type="Proteomes" id="UP000777438">
    <property type="component" value="Unassembled WGS sequence"/>
</dbReference>
<feature type="transmembrane region" description="Helical" evidence="1">
    <location>
        <begin position="6"/>
        <end position="22"/>
    </location>
</feature>
<keyword evidence="1" id="KW-1133">Transmembrane helix</keyword>
<dbReference type="Pfam" id="PF11913">
    <property type="entry name" value="DUF3431"/>
    <property type="match status" value="1"/>
</dbReference>
<dbReference type="PROSITE" id="PS51257">
    <property type="entry name" value="PROKAR_LIPOPROTEIN"/>
    <property type="match status" value="1"/>
</dbReference>
<sequence>MTRLFYVFIGTCVTFFACLLLLKSKHTSAPSKRDVLVSYASSCFGLFPPNSIDLRRDERETPITVVIAAVSSDDPATLRSESGLRNGDSQIIHVADQPSPQNGQSQNKGNEAMAYLTYLIDHYDDLPDVMIFMHGHRTTWHNNALLSRSSPLTVNKLRPQAVLQRGFVNLACDKALRRAVEPVPGATGPSVLDLTREEWEAEDGGQKLSSQSPKDLHEQYSALWRELFPLQHHPDPPSRWDFLAGGQFALSRKLVESISQDRLRSLRDWILHTALSSRSAGAVFETLWEAIFREGDVGNATSFMTPMECYCDLYGLCLREERLPVERVETLLDAATLMMGHLLDS</sequence>
<dbReference type="PANTHER" id="PTHR37490">
    <property type="entry name" value="EXPRESSED PROTEIN"/>
    <property type="match status" value="1"/>
</dbReference>
<name>A0A9P9AUB6_9HYPO</name>
<dbReference type="AlphaFoldDB" id="A0A9P9AUB6"/>
<organism evidence="2 3">
    <name type="scientific">Thelonectria olida</name>
    <dbReference type="NCBI Taxonomy" id="1576542"/>
    <lineage>
        <taxon>Eukaryota</taxon>
        <taxon>Fungi</taxon>
        <taxon>Dikarya</taxon>
        <taxon>Ascomycota</taxon>
        <taxon>Pezizomycotina</taxon>
        <taxon>Sordariomycetes</taxon>
        <taxon>Hypocreomycetidae</taxon>
        <taxon>Hypocreales</taxon>
        <taxon>Nectriaceae</taxon>
        <taxon>Thelonectria</taxon>
    </lineage>
</organism>
<dbReference type="PANTHER" id="PTHR37490:SF2">
    <property type="match status" value="1"/>
</dbReference>
<comment type="caution">
    <text evidence="2">The sequence shown here is derived from an EMBL/GenBank/DDBJ whole genome shotgun (WGS) entry which is preliminary data.</text>
</comment>
<gene>
    <name evidence="2" type="ORF">B0T10DRAFT_601997</name>
</gene>
<proteinExistence type="predicted"/>
<keyword evidence="1" id="KW-0472">Membrane</keyword>
<keyword evidence="1" id="KW-0812">Transmembrane</keyword>
<evidence type="ECO:0000313" key="2">
    <source>
        <dbReference type="EMBL" id="KAH6896545.1"/>
    </source>
</evidence>
<evidence type="ECO:0000256" key="1">
    <source>
        <dbReference type="SAM" id="Phobius"/>
    </source>
</evidence>
<dbReference type="InterPro" id="IPR021838">
    <property type="entry name" value="DUF3431"/>
</dbReference>
<reference evidence="2 3" key="1">
    <citation type="journal article" date="2021" name="Nat. Commun.">
        <title>Genetic determinants of endophytism in the Arabidopsis root mycobiome.</title>
        <authorList>
            <person name="Mesny F."/>
            <person name="Miyauchi S."/>
            <person name="Thiergart T."/>
            <person name="Pickel B."/>
            <person name="Atanasova L."/>
            <person name="Karlsson M."/>
            <person name="Huettel B."/>
            <person name="Barry K.W."/>
            <person name="Haridas S."/>
            <person name="Chen C."/>
            <person name="Bauer D."/>
            <person name="Andreopoulos W."/>
            <person name="Pangilinan J."/>
            <person name="LaButti K."/>
            <person name="Riley R."/>
            <person name="Lipzen A."/>
            <person name="Clum A."/>
            <person name="Drula E."/>
            <person name="Henrissat B."/>
            <person name="Kohler A."/>
            <person name="Grigoriev I.V."/>
            <person name="Martin F.M."/>
            <person name="Hacquard S."/>
        </authorList>
    </citation>
    <scope>NUCLEOTIDE SEQUENCE [LARGE SCALE GENOMIC DNA]</scope>
    <source>
        <strain evidence="2 3">MPI-CAGE-CH-0241</strain>
    </source>
</reference>
<protein>
    <submittedName>
        <fullName evidence="2">Uncharacterized protein</fullName>
    </submittedName>
</protein>